<proteinExistence type="predicted"/>
<evidence type="ECO:0000313" key="3">
    <source>
        <dbReference type="Proteomes" id="UP001266305"/>
    </source>
</evidence>
<gene>
    <name evidence="2" type="ORF">P7K49_008443</name>
</gene>
<reference evidence="2 3" key="1">
    <citation type="submission" date="2023-05" db="EMBL/GenBank/DDBJ databases">
        <title>B98-5 Cell Line De Novo Hybrid Assembly: An Optical Mapping Approach.</title>
        <authorList>
            <person name="Kananen K."/>
            <person name="Auerbach J.A."/>
            <person name="Kautto E."/>
            <person name="Blachly J.S."/>
        </authorList>
    </citation>
    <scope>NUCLEOTIDE SEQUENCE [LARGE SCALE GENOMIC DNA]</scope>
    <source>
        <strain evidence="2">B95-8</strain>
        <tissue evidence="2">Cell line</tissue>
    </source>
</reference>
<sequence length="69" mass="7943">AQLLKALKHRVTQEALTQQELDFMKTSSMKKLLEDVGQKEQQLQLLSEEAERASKLANCSRKHEERPPP</sequence>
<dbReference type="EMBL" id="JASSZA010000004">
    <property type="protein sequence ID" value="KAK2114177.1"/>
    <property type="molecule type" value="Genomic_DNA"/>
</dbReference>
<comment type="caution">
    <text evidence="2">The sequence shown here is derived from an EMBL/GenBank/DDBJ whole genome shotgun (WGS) entry which is preliminary data.</text>
</comment>
<protein>
    <submittedName>
        <fullName evidence="2">Uncharacterized protein</fullName>
    </submittedName>
</protein>
<evidence type="ECO:0000313" key="2">
    <source>
        <dbReference type="EMBL" id="KAK2114177.1"/>
    </source>
</evidence>
<organism evidence="2 3">
    <name type="scientific">Saguinus oedipus</name>
    <name type="common">Cotton-top tamarin</name>
    <name type="synonym">Oedipomidas oedipus</name>
    <dbReference type="NCBI Taxonomy" id="9490"/>
    <lineage>
        <taxon>Eukaryota</taxon>
        <taxon>Metazoa</taxon>
        <taxon>Chordata</taxon>
        <taxon>Craniata</taxon>
        <taxon>Vertebrata</taxon>
        <taxon>Euteleostomi</taxon>
        <taxon>Mammalia</taxon>
        <taxon>Eutheria</taxon>
        <taxon>Euarchontoglires</taxon>
        <taxon>Primates</taxon>
        <taxon>Haplorrhini</taxon>
        <taxon>Platyrrhini</taxon>
        <taxon>Cebidae</taxon>
        <taxon>Callitrichinae</taxon>
        <taxon>Saguinus</taxon>
    </lineage>
</organism>
<keyword evidence="1" id="KW-0175">Coiled coil</keyword>
<dbReference type="Proteomes" id="UP001266305">
    <property type="component" value="Unassembled WGS sequence"/>
</dbReference>
<name>A0ABQ9VXT4_SAGOE</name>
<keyword evidence="3" id="KW-1185">Reference proteome</keyword>
<feature type="non-terminal residue" evidence="2">
    <location>
        <position position="69"/>
    </location>
</feature>
<evidence type="ECO:0000256" key="1">
    <source>
        <dbReference type="SAM" id="Coils"/>
    </source>
</evidence>
<feature type="non-terminal residue" evidence="2">
    <location>
        <position position="1"/>
    </location>
</feature>
<feature type="coiled-coil region" evidence="1">
    <location>
        <begin position="29"/>
        <end position="56"/>
    </location>
</feature>
<accession>A0ABQ9VXT4</accession>